<dbReference type="InterPro" id="IPR002355">
    <property type="entry name" value="Cu_oxidase_Cu_BS"/>
</dbReference>
<feature type="domain" description="Plastocyanin-like" evidence="8">
    <location>
        <begin position="162"/>
        <end position="307"/>
    </location>
</feature>
<dbReference type="InterPro" id="IPR008972">
    <property type="entry name" value="Cupredoxin"/>
</dbReference>
<dbReference type="EMBL" id="EU580106">
    <property type="protein sequence ID" value="ACE73659.1"/>
    <property type="molecule type" value="Genomic_DNA"/>
</dbReference>
<evidence type="ECO:0000259" key="9">
    <source>
        <dbReference type="Pfam" id="PF07731"/>
    </source>
</evidence>
<dbReference type="Pfam" id="PF00394">
    <property type="entry name" value="Cu-oxidase"/>
    <property type="match status" value="1"/>
</dbReference>
<evidence type="ECO:0000313" key="11">
    <source>
        <dbReference type="EMBL" id="ACE73659.1"/>
    </source>
</evidence>
<dbReference type="PROSITE" id="PS00079">
    <property type="entry name" value="MULTICOPPER_OXIDASE1"/>
    <property type="match status" value="1"/>
</dbReference>
<dbReference type="InterPro" id="IPR011706">
    <property type="entry name" value="Cu-oxidase_C"/>
</dbReference>
<keyword evidence="5" id="KW-1015">Disulfide bond</keyword>
<dbReference type="Pfam" id="PF07732">
    <property type="entry name" value="Cu-oxidase_3"/>
    <property type="match status" value="1"/>
</dbReference>
<keyword evidence="7" id="KW-0732">Signal</keyword>
<dbReference type="GO" id="GO:0052716">
    <property type="term" value="F:hydroquinone:oxygen oxidoreductase activity"/>
    <property type="evidence" value="ECO:0007669"/>
    <property type="project" value="UniProtKB-EC"/>
</dbReference>
<evidence type="ECO:0000256" key="4">
    <source>
        <dbReference type="ARBA" id="ARBA00023008"/>
    </source>
</evidence>
<evidence type="ECO:0000256" key="6">
    <source>
        <dbReference type="ARBA" id="ARBA00023180"/>
    </source>
</evidence>
<dbReference type="InterPro" id="IPR033138">
    <property type="entry name" value="Cu_oxidase_CS"/>
</dbReference>
<keyword evidence="3 11" id="KW-0560">Oxidoreductase</keyword>
<dbReference type="SMR" id="B8QJ10"/>
<dbReference type="InterPro" id="IPR001117">
    <property type="entry name" value="Cu-oxidase_2nd"/>
</dbReference>
<evidence type="ECO:0000256" key="2">
    <source>
        <dbReference type="ARBA" id="ARBA00022723"/>
    </source>
</evidence>
<dbReference type="CDD" id="cd13903">
    <property type="entry name" value="CuRO_3_Tv-LCC_like"/>
    <property type="match status" value="1"/>
</dbReference>
<dbReference type="GO" id="GO:0005507">
    <property type="term" value="F:copper ion binding"/>
    <property type="evidence" value="ECO:0007669"/>
    <property type="project" value="InterPro"/>
</dbReference>
<feature type="signal peptide" evidence="7">
    <location>
        <begin position="1"/>
        <end position="19"/>
    </location>
</feature>
<dbReference type="Gene3D" id="2.60.40.420">
    <property type="entry name" value="Cupredoxins - blue copper proteins"/>
    <property type="match status" value="3"/>
</dbReference>
<evidence type="ECO:0000259" key="8">
    <source>
        <dbReference type="Pfam" id="PF00394"/>
    </source>
</evidence>
<evidence type="ECO:0000256" key="5">
    <source>
        <dbReference type="ARBA" id="ARBA00023157"/>
    </source>
</evidence>
<proteinExistence type="inferred from homology"/>
<keyword evidence="6" id="KW-0325">Glycoprotein</keyword>
<evidence type="ECO:0000259" key="10">
    <source>
        <dbReference type="Pfam" id="PF07732"/>
    </source>
</evidence>
<dbReference type="InterPro" id="IPR045087">
    <property type="entry name" value="Cu-oxidase_fam"/>
</dbReference>
<dbReference type="PROSITE" id="PS00080">
    <property type="entry name" value="MULTICOPPER_OXIDASE2"/>
    <property type="match status" value="1"/>
</dbReference>
<feature type="domain" description="Plastocyanin-like" evidence="9">
    <location>
        <begin position="373"/>
        <end position="497"/>
    </location>
</feature>
<dbReference type="PANTHER" id="PTHR11709:SF511">
    <property type="entry name" value="LACCASE"/>
    <property type="match status" value="1"/>
</dbReference>
<comment type="similarity">
    <text evidence="1">Belongs to the multicopper oxidase family.</text>
</comment>
<keyword evidence="4" id="KW-0186">Copper</keyword>
<dbReference type="InterPro" id="IPR011707">
    <property type="entry name" value="Cu-oxidase-like_N"/>
</dbReference>
<reference evidence="11" key="1">
    <citation type="submission" date="2008-03" db="EMBL/GenBank/DDBJ databases">
        <authorList>
            <person name="Billette c."/>
            <person name="Fauche F."/>
            <person name="Lehn K."/>
            <person name="Gibard T."/>
        </authorList>
    </citation>
    <scope>NUCLEOTIDE SEQUENCE</scope>
    <source>
        <strain evidence="11">U1-7</strain>
    </source>
</reference>
<dbReference type="PANTHER" id="PTHR11709">
    <property type="entry name" value="MULTI-COPPER OXIDASE"/>
    <property type="match status" value="1"/>
</dbReference>
<sequence>MQLKLKFACLLLSVTATFAEVIGPRGTITLANSDIAPDGFTRSASLINGIHPGPVITANMGDDIKINVVNDLTDEHQILGASIHWHGLFQRNTNFMDGVVDVTQCPIAPNNSFEYSFSTKGQSGTYWYHSHFDVQYCDGVRGALIIYDPNDPLKSMYDVDDESTIISLSDWYHTLASDIRGVEMEDATLINGLGRYVGGPKVDLAVINVAQFKRYRFRIISMACSPDYIFSIDQHDLTIIETEGTETAPVTVNSIQILAGQRYSAVLKANQTVDNYWIRALPNLGTNGLSKTFDGGVNSAILRYKGARFAEPRTQQQKQTIPLIEANLHPANPTPVPGGRSPDGADQTFTFTLQLNTTDPDHVRWSFNNTPFVAPSVPVLLQILSGTTDPAKLVPEGTIYRVERNKTIQLNIPTGLVGGPHPFHLHGHEFWVVKSADSSEYNFNDPVIRDTVSAGVNEGDYVSIRFRTDNPGPWILHCHIDFHLRDGLAIVFAEAPEETESFNSPRPDAWDQLCPIWDGQPDSVKNAGHNN</sequence>
<dbReference type="SUPFAM" id="SSF49503">
    <property type="entry name" value="Cupredoxins"/>
    <property type="match status" value="3"/>
</dbReference>
<evidence type="ECO:0000256" key="7">
    <source>
        <dbReference type="SAM" id="SignalP"/>
    </source>
</evidence>
<feature type="chain" id="PRO_5002879436" evidence="7">
    <location>
        <begin position="20"/>
        <end position="531"/>
    </location>
</feature>
<name>B8QJ10_AGABI</name>
<dbReference type="FunFam" id="2.60.40.420:FF:000045">
    <property type="entry name" value="Laccase 2"/>
    <property type="match status" value="1"/>
</dbReference>
<evidence type="ECO:0000256" key="3">
    <source>
        <dbReference type="ARBA" id="ARBA00023002"/>
    </source>
</evidence>
<gene>
    <name evidence="11" type="primary">Lcc3</name>
</gene>
<keyword evidence="2" id="KW-0479">Metal-binding</keyword>
<accession>B8QJ10</accession>
<dbReference type="EC" id="1.10.3.2" evidence="11"/>
<protein>
    <submittedName>
        <fullName evidence="11">Putative laccase 3</fullName>
        <ecNumber evidence="11">1.10.3.2</ecNumber>
    </submittedName>
</protein>
<feature type="domain" description="Plastocyanin-like" evidence="10">
    <location>
        <begin position="32"/>
        <end position="150"/>
    </location>
</feature>
<organism evidence="11">
    <name type="scientific">Agaricus bisporus var. bisporus</name>
    <dbReference type="NCBI Taxonomy" id="192523"/>
    <lineage>
        <taxon>Eukaryota</taxon>
        <taxon>Fungi</taxon>
        <taxon>Dikarya</taxon>
        <taxon>Basidiomycota</taxon>
        <taxon>Agaricomycotina</taxon>
        <taxon>Agaricomycetes</taxon>
        <taxon>Agaricomycetidae</taxon>
        <taxon>Agaricales</taxon>
        <taxon>Agaricineae</taxon>
        <taxon>Agaricaceae</taxon>
        <taxon>Agaricus</taxon>
    </lineage>
</organism>
<dbReference type="Pfam" id="PF07731">
    <property type="entry name" value="Cu-oxidase_2"/>
    <property type="match status" value="1"/>
</dbReference>
<dbReference type="AlphaFoldDB" id="B8QJ10"/>
<evidence type="ECO:0000256" key="1">
    <source>
        <dbReference type="ARBA" id="ARBA00010609"/>
    </source>
</evidence>